<dbReference type="RefSeq" id="WP_203994529.1">
    <property type="nucleotide sequence ID" value="NZ_BOPG01000024.1"/>
</dbReference>
<reference evidence="3" key="1">
    <citation type="submission" date="2021-01" db="EMBL/GenBank/DDBJ databases">
        <title>Whole genome shotgun sequence of Virgisporangium aurantiacum NBRC 16421.</title>
        <authorList>
            <person name="Komaki H."/>
            <person name="Tamura T."/>
        </authorList>
    </citation>
    <scope>NUCLEOTIDE SEQUENCE</scope>
    <source>
        <strain evidence="3">NBRC 16421</strain>
    </source>
</reference>
<gene>
    <name evidence="3" type="ORF">Vau01_038640</name>
</gene>
<feature type="domain" description="Septum formation-related" evidence="2">
    <location>
        <begin position="65"/>
        <end position="266"/>
    </location>
</feature>
<dbReference type="PROSITE" id="PS51257">
    <property type="entry name" value="PROKAR_LIPOPROTEIN"/>
    <property type="match status" value="1"/>
</dbReference>
<protein>
    <recommendedName>
        <fullName evidence="2">Septum formation-related domain-containing protein</fullName>
    </recommendedName>
</protein>
<dbReference type="AlphaFoldDB" id="A0A8J3Z7J6"/>
<feature type="chain" id="PRO_5035179976" description="Septum formation-related domain-containing protein" evidence="1">
    <location>
        <begin position="24"/>
        <end position="290"/>
    </location>
</feature>
<keyword evidence="4" id="KW-1185">Reference proteome</keyword>
<evidence type="ECO:0000259" key="2">
    <source>
        <dbReference type="Pfam" id="PF13845"/>
    </source>
</evidence>
<evidence type="ECO:0000256" key="1">
    <source>
        <dbReference type="SAM" id="SignalP"/>
    </source>
</evidence>
<sequence length="290" mass="31206">MKRGVFAFALVVMLATGGCSASAGDGDLADDWGAMASAAPLVPAASACYDASSRARDSIAPKWRSSLPCTGNHGVETYHVGEFAASITQPPADGDRDYRTAFEDCEKVSKTFLGGEWYGARIYITVFVPTKAQWESGARWYACQAMETQNVTTSLIVQRSGSLKNALASPGPLAHGCTNVVGLKETDWDDMTAIDCAKPHDAEFAGAFIVPGTDFPKDDQIESVLDRCWNTIAFYMGGTVDGIQAGYIPFGLVQKDWTRGHRYVRCWLWSDDYKTVGSAKGKGNAALPRG</sequence>
<dbReference type="Pfam" id="PF13845">
    <property type="entry name" value="Septum_form"/>
    <property type="match status" value="1"/>
</dbReference>
<evidence type="ECO:0000313" key="3">
    <source>
        <dbReference type="EMBL" id="GIJ56348.1"/>
    </source>
</evidence>
<accession>A0A8J3Z7J6</accession>
<dbReference type="Proteomes" id="UP000612585">
    <property type="component" value="Unassembled WGS sequence"/>
</dbReference>
<proteinExistence type="predicted"/>
<feature type="signal peptide" evidence="1">
    <location>
        <begin position="1"/>
        <end position="23"/>
    </location>
</feature>
<comment type="caution">
    <text evidence="3">The sequence shown here is derived from an EMBL/GenBank/DDBJ whole genome shotgun (WGS) entry which is preliminary data.</text>
</comment>
<name>A0A8J3Z7J6_9ACTN</name>
<organism evidence="3 4">
    <name type="scientific">Virgisporangium aurantiacum</name>
    <dbReference type="NCBI Taxonomy" id="175570"/>
    <lineage>
        <taxon>Bacteria</taxon>
        <taxon>Bacillati</taxon>
        <taxon>Actinomycetota</taxon>
        <taxon>Actinomycetes</taxon>
        <taxon>Micromonosporales</taxon>
        <taxon>Micromonosporaceae</taxon>
        <taxon>Virgisporangium</taxon>
    </lineage>
</organism>
<evidence type="ECO:0000313" key="4">
    <source>
        <dbReference type="Proteomes" id="UP000612585"/>
    </source>
</evidence>
<dbReference type="InterPro" id="IPR026004">
    <property type="entry name" value="Septum_form"/>
</dbReference>
<dbReference type="EMBL" id="BOPG01000024">
    <property type="protein sequence ID" value="GIJ56348.1"/>
    <property type="molecule type" value="Genomic_DNA"/>
</dbReference>
<keyword evidence="1" id="KW-0732">Signal</keyword>